<dbReference type="PANTHER" id="PTHR33337">
    <property type="entry name" value="GFA DOMAIN-CONTAINING PROTEIN"/>
    <property type="match status" value="1"/>
</dbReference>
<evidence type="ECO:0000259" key="5">
    <source>
        <dbReference type="PROSITE" id="PS51891"/>
    </source>
</evidence>
<keyword evidence="4" id="KW-0456">Lyase</keyword>
<evidence type="ECO:0000256" key="3">
    <source>
        <dbReference type="ARBA" id="ARBA00022833"/>
    </source>
</evidence>
<dbReference type="RefSeq" id="WP_165195353.1">
    <property type="nucleotide sequence ID" value="NZ_CP106738.1"/>
</dbReference>
<dbReference type="PANTHER" id="PTHR33337:SF40">
    <property type="entry name" value="CENP-V_GFA DOMAIN-CONTAINING PROTEIN-RELATED"/>
    <property type="match status" value="1"/>
</dbReference>
<reference evidence="6" key="1">
    <citation type="submission" date="2022-10" db="EMBL/GenBank/DDBJ databases">
        <title>Roseovarius pelagicus sp. nov., isolated from Arctic seawater.</title>
        <authorList>
            <person name="Hong Y.W."/>
            <person name="Hwang C.Y."/>
        </authorList>
    </citation>
    <scope>NUCLEOTIDE SEQUENCE</scope>
    <source>
        <strain evidence="6">HL-MP18</strain>
    </source>
</reference>
<dbReference type="Pfam" id="PF04828">
    <property type="entry name" value="GFA"/>
    <property type="match status" value="1"/>
</dbReference>
<evidence type="ECO:0000313" key="7">
    <source>
        <dbReference type="Proteomes" id="UP001064087"/>
    </source>
</evidence>
<name>A0ABY6DD81_9RHOB</name>
<evidence type="ECO:0000313" key="6">
    <source>
        <dbReference type="EMBL" id="UXX81785.1"/>
    </source>
</evidence>
<dbReference type="InterPro" id="IPR006913">
    <property type="entry name" value="CENP-V/GFA"/>
</dbReference>
<proteinExistence type="inferred from homology"/>
<evidence type="ECO:0000256" key="1">
    <source>
        <dbReference type="ARBA" id="ARBA00005495"/>
    </source>
</evidence>
<comment type="similarity">
    <text evidence="1">Belongs to the Gfa family.</text>
</comment>
<dbReference type="InterPro" id="IPR011057">
    <property type="entry name" value="Mss4-like_sf"/>
</dbReference>
<dbReference type="SUPFAM" id="SSF51316">
    <property type="entry name" value="Mss4-like"/>
    <property type="match status" value="1"/>
</dbReference>
<dbReference type="Proteomes" id="UP001064087">
    <property type="component" value="Chromosome"/>
</dbReference>
<gene>
    <name evidence="6" type="ORF">N7U68_11685</name>
</gene>
<keyword evidence="3" id="KW-0862">Zinc</keyword>
<organism evidence="6 7">
    <name type="scientific">Roseovarius pelagicus</name>
    <dbReference type="NCBI Taxonomy" id="2980108"/>
    <lineage>
        <taxon>Bacteria</taxon>
        <taxon>Pseudomonadati</taxon>
        <taxon>Pseudomonadota</taxon>
        <taxon>Alphaproteobacteria</taxon>
        <taxon>Rhodobacterales</taxon>
        <taxon>Roseobacteraceae</taxon>
        <taxon>Roseovarius</taxon>
    </lineage>
</organism>
<dbReference type="Gene3D" id="3.90.1590.10">
    <property type="entry name" value="glutathione-dependent formaldehyde- activating enzyme (gfa)"/>
    <property type="match status" value="1"/>
</dbReference>
<dbReference type="PROSITE" id="PS51891">
    <property type="entry name" value="CENP_V_GFA"/>
    <property type="match status" value="1"/>
</dbReference>
<keyword evidence="2" id="KW-0479">Metal-binding</keyword>
<dbReference type="EMBL" id="CP106738">
    <property type="protein sequence ID" value="UXX81785.1"/>
    <property type="molecule type" value="Genomic_DNA"/>
</dbReference>
<keyword evidence="7" id="KW-1185">Reference proteome</keyword>
<sequence length="141" mass="15308">MAEKTGKCMCGAISFTARGSLDRFNICACDMCRRITGSQFFSVWLNMSELDLSGADNIRTLQSSDWAERAFCGNCGSVLWYRPTDGAEGVGLSLGLFDDVTGLVGDNHWYTDKAICQTVTLPPAHTLTEAETEAQYNGGTD</sequence>
<feature type="domain" description="CENP-V/GFA" evidence="5">
    <location>
        <begin position="4"/>
        <end position="110"/>
    </location>
</feature>
<accession>A0ABY6DD81</accession>
<evidence type="ECO:0000256" key="2">
    <source>
        <dbReference type="ARBA" id="ARBA00022723"/>
    </source>
</evidence>
<protein>
    <submittedName>
        <fullName evidence="6">GFA family protein</fullName>
    </submittedName>
</protein>
<evidence type="ECO:0000256" key="4">
    <source>
        <dbReference type="ARBA" id="ARBA00023239"/>
    </source>
</evidence>